<name>E8ZHZ3_MYCHL</name>
<dbReference type="OrthoDB" id="9792018at2"/>
<protein>
    <submittedName>
        <fullName evidence="1">Uncharacterized protein</fullName>
    </submittedName>
</protein>
<dbReference type="KEGG" id="mha:HF1_07560"/>
<organism evidence="1 2">
    <name type="scientific">Mycoplasma haemofelis (strain Langford 1)</name>
    <name type="common">Haemobartonella felis</name>
    <dbReference type="NCBI Taxonomy" id="941640"/>
    <lineage>
        <taxon>Bacteria</taxon>
        <taxon>Bacillati</taxon>
        <taxon>Mycoplasmatota</taxon>
        <taxon>Mollicutes</taxon>
        <taxon>Mycoplasmataceae</taxon>
        <taxon>Mycoplasma</taxon>
    </lineage>
</organism>
<evidence type="ECO:0000313" key="2">
    <source>
        <dbReference type="Proteomes" id="UP000008637"/>
    </source>
</evidence>
<gene>
    <name evidence="1" type="ordered locus">HF1_07560</name>
</gene>
<dbReference type="EMBL" id="FR773153">
    <property type="protein sequence ID" value="CBY92764.1"/>
    <property type="molecule type" value="Genomic_DNA"/>
</dbReference>
<dbReference type="HOGENOM" id="CLU_087258_0_0_14"/>
<reference evidence="1 2" key="1">
    <citation type="journal article" date="2011" name="J. Bacteriol.">
        <title>Complete genome sequence of Mycoplasma haemofelis, a hemotropic mycoplasma.</title>
        <authorList>
            <person name="Barker E.N."/>
            <person name="Helps C.R."/>
            <person name="Peters I.R."/>
            <person name="Darby A.C."/>
            <person name="Radford A.D."/>
            <person name="Tasker S."/>
        </authorList>
    </citation>
    <scope>NUCLEOTIDE SEQUENCE [LARGE SCALE GENOMIC DNA]</scope>
    <source>
        <strain evidence="1 2">Langford 1</strain>
    </source>
</reference>
<sequence>MSSLAKLAAASAAGIGGVGGVMYLKPSSTSTEVKVVEAFGDRYKNSLIDKNDAEKWNSRKEKLSKDDDANLEEGLKKVKEKQGATGDDVRKWCEEAVIKPYSSEDTSRIKGIEKYCTYTIEDKVKGTLISKEKKSEEDWKTANDRLLKELKNNLPENLKEAFDKLSASGGTKDALFLQKYCHEKYDLMFKDEKDPLYLEVSKFCIQVPS</sequence>
<dbReference type="AlphaFoldDB" id="E8ZHZ3"/>
<keyword evidence="2" id="KW-1185">Reference proteome</keyword>
<dbReference type="Proteomes" id="UP000008637">
    <property type="component" value="Chromosome"/>
</dbReference>
<evidence type="ECO:0000313" key="1">
    <source>
        <dbReference type="EMBL" id="CBY92764.1"/>
    </source>
</evidence>
<proteinExistence type="predicted"/>
<accession>E8ZHZ3</accession>